<dbReference type="InterPro" id="IPR005135">
    <property type="entry name" value="Endo/exonuclease/phosphatase"/>
</dbReference>
<proteinExistence type="predicted"/>
<feature type="domain" description="Endonuclease/exonuclease/phosphatase" evidence="2">
    <location>
        <begin position="104"/>
        <end position="312"/>
    </location>
</feature>
<keyword evidence="1" id="KW-0472">Membrane</keyword>
<comment type="caution">
    <text evidence="3">The sequence shown here is derived from an EMBL/GenBank/DDBJ whole genome shotgun (WGS) entry which is preliminary data.</text>
</comment>
<protein>
    <recommendedName>
        <fullName evidence="2">Endonuclease/exonuclease/phosphatase domain-containing protein</fullName>
    </recommendedName>
</protein>
<dbReference type="RefSeq" id="WP_068426262.1">
    <property type="nucleotide sequence ID" value="NZ_LVHI01000012.1"/>
</dbReference>
<evidence type="ECO:0000256" key="1">
    <source>
        <dbReference type="SAM" id="Phobius"/>
    </source>
</evidence>
<feature type="transmembrane region" description="Helical" evidence="1">
    <location>
        <begin position="40"/>
        <end position="61"/>
    </location>
</feature>
<dbReference type="Pfam" id="PF03372">
    <property type="entry name" value="Exo_endo_phos"/>
    <property type="match status" value="1"/>
</dbReference>
<keyword evidence="1" id="KW-1133">Transmembrane helix</keyword>
<feature type="transmembrane region" description="Helical" evidence="1">
    <location>
        <begin position="68"/>
        <end position="90"/>
    </location>
</feature>
<dbReference type="Gene3D" id="3.60.10.10">
    <property type="entry name" value="Endonuclease/exonuclease/phosphatase"/>
    <property type="match status" value="1"/>
</dbReference>
<feature type="transmembrane region" description="Helical" evidence="1">
    <location>
        <begin position="12"/>
        <end position="34"/>
    </location>
</feature>
<name>A0A177YI84_9NOCA</name>
<sequence length="323" mass="34386">MGLFTENVVARRVAQLAGLAGVAAGTVAVVAMFSDRPINPLIALASFVPLLLTVTLVAALICLVFRRWILLAISAVLIGLGATVISPLYLANGQEVDGPSVRVMQANLLFGAADPVSLIKTVRAEAVDVLTVQELTETLAGRLRDQGLEDLLPYHYLMPDENGGGGAGIYSRFPLTDMRELDGYYGPTNLTAQVQFSMPFEILAVHPGPAYVTPPDVWTSELRDLRDAMASAAAGDRPVVVSGDFNTTYTHKQFRELLDAGYSDAADQLGVGILPTYPTDKSFPAIIGIDHVLTHDAQPTSLERIVIQGSDHHGLVVDVALGG</sequence>
<dbReference type="SUPFAM" id="SSF56219">
    <property type="entry name" value="DNase I-like"/>
    <property type="match status" value="1"/>
</dbReference>
<keyword evidence="4" id="KW-1185">Reference proteome</keyword>
<evidence type="ECO:0000313" key="3">
    <source>
        <dbReference type="EMBL" id="OAK55000.1"/>
    </source>
</evidence>
<dbReference type="GO" id="GO:0003824">
    <property type="term" value="F:catalytic activity"/>
    <property type="evidence" value="ECO:0007669"/>
    <property type="project" value="InterPro"/>
</dbReference>
<dbReference type="InterPro" id="IPR036691">
    <property type="entry name" value="Endo/exonu/phosph_ase_sf"/>
</dbReference>
<accession>A0A177YI84</accession>
<reference evidence="3 4" key="1">
    <citation type="submission" date="2016-03" db="EMBL/GenBank/DDBJ databases">
        <title>Genome sequence of Rhodococcus kyotonensis KB10.</title>
        <authorList>
            <person name="Jeong H."/>
            <person name="Hong C.E."/>
            <person name="Jo S.H."/>
            <person name="Park J.M."/>
        </authorList>
    </citation>
    <scope>NUCLEOTIDE SEQUENCE [LARGE SCALE GENOMIC DNA]</scope>
    <source>
        <strain evidence="3 4">KB10</strain>
    </source>
</reference>
<organism evidence="3 4">
    <name type="scientific">Rhodococcoides kyotonense</name>
    <dbReference type="NCBI Taxonomy" id="398843"/>
    <lineage>
        <taxon>Bacteria</taxon>
        <taxon>Bacillati</taxon>
        <taxon>Actinomycetota</taxon>
        <taxon>Actinomycetes</taxon>
        <taxon>Mycobacteriales</taxon>
        <taxon>Nocardiaceae</taxon>
        <taxon>Rhodococcoides</taxon>
    </lineage>
</organism>
<dbReference type="AlphaFoldDB" id="A0A177YI84"/>
<dbReference type="EMBL" id="LVHI01000012">
    <property type="protein sequence ID" value="OAK55000.1"/>
    <property type="molecule type" value="Genomic_DNA"/>
</dbReference>
<dbReference type="Proteomes" id="UP000077519">
    <property type="component" value="Unassembled WGS sequence"/>
</dbReference>
<gene>
    <name evidence="3" type="ORF">A3K89_05665</name>
</gene>
<keyword evidence="1" id="KW-0812">Transmembrane</keyword>
<evidence type="ECO:0000313" key="4">
    <source>
        <dbReference type="Proteomes" id="UP000077519"/>
    </source>
</evidence>
<evidence type="ECO:0000259" key="2">
    <source>
        <dbReference type="Pfam" id="PF03372"/>
    </source>
</evidence>